<reference evidence="9" key="1">
    <citation type="submission" date="2022-12" db="EMBL/GenBank/DDBJ databases">
        <authorList>
            <person name="Petersen C."/>
        </authorList>
    </citation>
    <scope>NUCLEOTIDE SEQUENCE</scope>
    <source>
        <strain evidence="9">IBT 17660</strain>
    </source>
</reference>
<dbReference type="Pfam" id="PF03006">
    <property type="entry name" value="HlyIII"/>
    <property type="match status" value="1"/>
</dbReference>
<name>A0A9W9WRL6_9EURO</name>
<evidence type="ECO:0000313" key="9">
    <source>
        <dbReference type="EMBL" id="KAJ5472334.1"/>
    </source>
</evidence>
<dbReference type="OrthoDB" id="529367at2759"/>
<organism evidence="9 10">
    <name type="scientific">Penicillium desertorum</name>
    <dbReference type="NCBI Taxonomy" id="1303715"/>
    <lineage>
        <taxon>Eukaryota</taxon>
        <taxon>Fungi</taxon>
        <taxon>Dikarya</taxon>
        <taxon>Ascomycota</taxon>
        <taxon>Pezizomycotina</taxon>
        <taxon>Eurotiomycetes</taxon>
        <taxon>Eurotiomycetidae</taxon>
        <taxon>Eurotiales</taxon>
        <taxon>Aspergillaceae</taxon>
        <taxon>Penicillium</taxon>
    </lineage>
</organism>
<dbReference type="Gene3D" id="3.40.50.150">
    <property type="entry name" value="Vaccinia Virus protein VP39"/>
    <property type="match status" value="1"/>
</dbReference>
<evidence type="ECO:0000256" key="8">
    <source>
        <dbReference type="SAM" id="Phobius"/>
    </source>
</evidence>
<keyword evidence="6" id="KW-0479">Metal-binding</keyword>
<keyword evidence="4 8" id="KW-1133">Transmembrane helix</keyword>
<feature type="transmembrane region" description="Helical" evidence="8">
    <location>
        <begin position="180"/>
        <end position="199"/>
    </location>
</feature>
<reference evidence="9" key="2">
    <citation type="journal article" date="2023" name="IMA Fungus">
        <title>Comparative genomic study of the Penicillium genus elucidates a diverse pangenome and 15 lateral gene transfer events.</title>
        <authorList>
            <person name="Petersen C."/>
            <person name="Sorensen T."/>
            <person name="Nielsen M.R."/>
            <person name="Sondergaard T.E."/>
            <person name="Sorensen J.L."/>
            <person name="Fitzpatrick D.A."/>
            <person name="Frisvad J.C."/>
            <person name="Nielsen K.L."/>
        </authorList>
    </citation>
    <scope>NUCLEOTIDE SEQUENCE</scope>
    <source>
        <strain evidence="9">IBT 17660</strain>
    </source>
</reference>
<evidence type="ECO:0000256" key="7">
    <source>
        <dbReference type="SAM" id="MobiDB-lite"/>
    </source>
</evidence>
<dbReference type="SUPFAM" id="SSF53335">
    <property type="entry name" value="S-adenosyl-L-methionine-dependent methyltransferases"/>
    <property type="match status" value="1"/>
</dbReference>
<dbReference type="InterPro" id="IPR004254">
    <property type="entry name" value="AdipoR/HlyIII-related"/>
</dbReference>
<proteinExistence type="inferred from homology"/>
<dbReference type="GO" id="GO:0006882">
    <property type="term" value="P:intracellular zinc ion homeostasis"/>
    <property type="evidence" value="ECO:0007669"/>
    <property type="project" value="TreeGrafter"/>
</dbReference>
<feature type="transmembrane region" description="Helical" evidence="8">
    <location>
        <begin position="211"/>
        <end position="232"/>
    </location>
</feature>
<dbReference type="Pfam" id="PF13489">
    <property type="entry name" value="Methyltransf_23"/>
    <property type="match status" value="1"/>
</dbReference>
<dbReference type="GO" id="GO:0046872">
    <property type="term" value="F:metal ion binding"/>
    <property type="evidence" value="ECO:0007669"/>
    <property type="project" value="UniProtKB-KW"/>
</dbReference>
<feature type="transmembrane region" description="Helical" evidence="8">
    <location>
        <begin position="244"/>
        <end position="261"/>
    </location>
</feature>
<dbReference type="CDD" id="cd02440">
    <property type="entry name" value="AdoMet_MTases"/>
    <property type="match status" value="1"/>
</dbReference>
<comment type="caution">
    <text evidence="9">The sequence shown here is derived from an EMBL/GenBank/DDBJ whole genome shotgun (WGS) entry which is preliminary data.</text>
</comment>
<comment type="similarity">
    <text evidence="2">Belongs to the ADIPOR family.</text>
</comment>
<gene>
    <name evidence="9" type="ORF">N7530_006335</name>
</gene>
<dbReference type="Proteomes" id="UP001147760">
    <property type="component" value="Unassembled WGS sequence"/>
</dbReference>
<comment type="subcellular location">
    <subcellularLocation>
        <location evidence="1">Membrane</location>
        <topology evidence="1">Multi-pass membrane protein</topology>
    </subcellularLocation>
</comment>
<feature type="region of interest" description="Disordered" evidence="7">
    <location>
        <begin position="1"/>
        <end position="38"/>
    </location>
</feature>
<dbReference type="PANTHER" id="PTHR20855:SF52">
    <property type="entry name" value="ADIPONECTIN RECEPTOR PROTEIN"/>
    <property type="match status" value="1"/>
</dbReference>
<evidence type="ECO:0000256" key="4">
    <source>
        <dbReference type="ARBA" id="ARBA00022989"/>
    </source>
</evidence>
<evidence type="ECO:0000256" key="5">
    <source>
        <dbReference type="ARBA" id="ARBA00023136"/>
    </source>
</evidence>
<feature type="transmembrane region" description="Helical" evidence="8">
    <location>
        <begin position="80"/>
        <end position="102"/>
    </location>
</feature>
<dbReference type="AlphaFoldDB" id="A0A9W9WRL6"/>
<dbReference type="GO" id="GO:0038023">
    <property type="term" value="F:signaling receptor activity"/>
    <property type="evidence" value="ECO:0007669"/>
    <property type="project" value="TreeGrafter"/>
</dbReference>
<feature type="binding site" evidence="6">
    <location>
        <position position="134"/>
    </location>
    <ligand>
        <name>Zn(2+)</name>
        <dbReference type="ChEBI" id="CHEBI:29105"/>
    </ligand>
</feature>
<accession>A0A9W9WRL6</accession>
<keyword evidence="10" id="KW-1185">Reference proteome</keyword>
<dbReference type="PANTHER" id="PTHR20855">
    <property type="entry name" value="ADIPOR/PROGESTIN RECEPTOR-RELATED"/>
    <property type="match status" value="1"/>
</dbReference>
<feature type="transmembrane region" description="Helical" evidence="8">
    <location>
        <begin position="153"/>
        <end position="173"/>
    </location>
</feature>
<feature type="compositionally biased region" description="Basic and acidic residues" evidence="7">
    <location>
        <begin position="8"/>
        <end position="21"/>
    </location>
</feature>
<keyword evidence="5 8" id="KW-0472">Membrane</keyword>
<dbReference type="GO" id="GO:0016020">
    <property type="term" value="C:membrane"/>
    <property type="evidence" value="ECO:0007669"/>
    <property type="project" value="UniProtKB-SubCell"/>
</dbReference>
<keyword evidence="3 8" id="KW-0812">Transmembrane</keyword>
<dbReference type="InterPro" id="IPR029063">
    <property type="entry name" value="SAM-dependent_MTases_sf"/>
</dbReference>
<keyword evidence="6" id="KW-0862">Zinc</keyword>
<dbReference type="EMBL" id="JAPWDO010000004">
    <property type="protein sequence ID" value="KAJ5472334.1"/>
    <property type="molecule type" value="Genomic_DNA"/>
</dbReference>
<feature type="transmembrane region" description="Helical" evidence="8">
    <location>
        <begin position="114"/>
        <end position="133"/>
    </location>
</feature>
<evidence type="ECO:0000256" key="1">
    <source>
        <dbReference type="ARBA" id="ARBA00004141"/>
    </source>
</evidence>
<evidence type="ECO:0000256" key="2">
    <source>
        <dbReference type="ARBA" id="ARBA00007018"/>
    </source>
</evidence>
<sequence>MALLKRLSPAERAPRGTDRSDSPLFKEPGSSSGPRLLNRDEVPPWYGHNPYIRTSYRPVTPSITRCLSSLLYLHNETVNVYSHLMPATIALLGNVLLYDYFAMSFPDATWTDQLVFHIYLTTSVICFGISSAYHTFLCHSAHFTALWGRLDYVAIVFQILGSFISGIYIGFYCEPHLQKLYWSMIGTLGFLTGFVVVHPRLQSQKWRLLRLSTFVATGLSAFAPIIHAASIFPYQQLDQQAGLRYYYLEGVVIVIGVLFYADANYYTLTKNWEPEDFQSETTSISSSIAKGRLENGRRYQAMKEDDYWSPSDEQQFEAFEIGHMMFMVLDHERENPLHHAPIGKSPQSELQHILDIGTGKGTWAIDMADIYSSATVRGVDIFPPPVTWMPPNCLFEVDDILREWTWREPFDFIHMRLMLGSFTPEGWDRLYKQCYDALTPGGWIEQVELDVRVYSDDGSLKEDSTLATWGDNFIGCSERAGRSLLTQETMRGAMEKAGFVDVQEKLYKIPLGPWPKDKVLKEVGQLQYAHWLAALEGWAMWLLTKFGAPSPWSKEEVQIYLSNVRAELRNPRTHAYELCRRVWARKPTMEEEMADLAIKTEPEV</sequence>
<evidence type="ECO:0008006" key="11">
    <source>
        <dbReference type="Google" id="ProtNLM"/>
    </source>
</evidence>
<evidence type="ECO:0000313" key="10">
    <source>
        <dbReference type="Proteomes" id="UP001147760"/>
    </source>
</evidence>
<protein>
    <recommendedName>
        <fullName evidence="11">S-adenosyl-L-methionine-dependent methyltransferase</fullName>
    </recommendedName>
</protein>
<evidence type="ECO:0000256" key="6">
    <source>
        <dbReference type="PIRSR" id="PIRSR604254-1"/>
    </source>
</evidence>
<evidence type="ECO:0000256" key="3">
    <source>
        <dbReference type="ARBA" id="ARBA00022692"/>
    </source>
</evidence>